<accession>A0AA38IB88</accession>
<keyword evidence="4 8" id="KW-1133">Transmembrane helix</keyword>
<evidence type="ECO:0000256" key="7">
    <source>
        <dbReference type="ARBA" id="ARBA00023180"/>
    </source>
</evidence>
<dbReference type="EMBL" id="JALNTZ010000005">
    <property type="protein sequence ID" value="KAJ3652054.1"/>
    <property type="molecule type" value="Genomic_DNA"/>
</dbReference>
<keyword evidence="6" id="KW-0675">Receptor</keyword>
<feature type="transmembrane region" description="Helical" evidence="8">
    <location>
        <begin position="534"/>
        <end position="558"/>
    </location>
</feature>
<evidence type="ECO:0000313" key="10">
    <source>
        <dbReference type="EMBL" id="KAJ3652054.1"/>
    </source>
</evidence>
<keyword evidence="11" id="KW-1185">Reference proteome</keyword>
<evidence type="ECO:0000256" key="5">
    <source>
        <dbReference type="ARBA" id="ARBA00023136"/>
    </source>
</evidence>
<dbReference type="AlphaFoldDB" id="A0AA38IB88"/>
<feature type="transmembrane region" description="Helical" evidence="8">
    <location>
        <begin position="322"/>
        <end position="339"/>
    </location>
</feature>
<reference evidence="10" key="1">
    <citation type="journal article" date="2023" name="G3 (Bethesda)">
        <title>Whole genome assemblies of Zophobas morio and Tenebrio molitor.</title>
        <authorList>
            <person name="Kaur S."/>
            <person name="Stinson S.A."/>
            <person name="diCenzo G.C."/>
        </authorList>
    </citation>
    <scope>NUCLEOTIDE SEQUENCE</scope>
    <source>
        <strain evidence="10">QUZm001</strain>
    </source>
</reference>
<name>A0AA38IB88_9CUCU</name>
<organism evidence="10 11">
    <name type="scientific">Zophobas morio</name>
    <dbReference type="NCBI Taxonomy" id="2755281"/>
    <lineage>
        <taxon>Eukaryota</taxon>
        <taxon>Metazoa</taxon>
        <taxon>Ecdysozoa</taxon>
        <taxon>Arthropoda</taxon>
        <taxon>Hexapoda</taxon>
        <taxon>Insecta</taxon>
        <taxon>Pterygota</taxon>
        <taxon>Neoptera</taxon>
        <taxon>Endopterygota</taxon>
        <taxon>Coleoptera</taxon>
        <taxon>Polyphaga</taxon>
        <taxon>Cucujiformia</taxon>
        <taxon>Tenebrionidae</taxon>
        <taxon>Zophobas</taxon>
    </lineage>
</organism>
<dbReference type="PANTHER" id="PTHR42643">
    <property type="entry name" value="IONOTROPIC RECEPTOR 20A-RELATED"/>
    <property type="match status" value="1"/>
</dbReference>
<gene>
    <name evidence="10" type="ORF">Zmor_018053</name>
</gene>
<feature type="signal peptide" evidence="9">
    <location>
        <begin position="1"/>
        <end position="19"/>
    </location>
</feature>
<keyword evidence="7" id="KW-0325">Glycoprotein</keyword>
<dbReference type="InterPro" id="IPR052192">
    <property type="entry name" value="Insect_Ionotropic_Sensory_Rcpt"/>
</dbReference>
<keyword evidence="5 8" id="KW-0472">Membrane</keyword>
<sequence length="562" mass="65977">MGSPTTLIIIILHLITTRALESFINTHFSQNEILVIISSNFQNWNESLQTILTTDRPKIIATPQMQKEIHSTIKIYIIVEDDSKSLNTAIQTIIDNINTRANFLIILQKTITENELKLLFQTLWSDYIYNVVIFANWTKFVTWYPYRKENHCGKTVNLDTEHENFFKEKIPMKLDNCSVNVTWNEYVSWSVKSPHNKKDPGFAVTSLNTVAEKLNLKLDYLKDNLDYFRQCIEVGNFQPLCDYMTKDKIDVALTVGRLAQNYCAKIETTKDVIQYPQYFIFPPRKKIRNSKKIFTIFTLEIWSTILLSVLTMAILWKMLNRISYSNSLFYTVQLTFQFVVPQLPRKNLQRFVFFVFLYGITNLNWFYVSQMSSILTEPSYEPQLKTIADILKSTKKLKFFSFFEIHFQNYGNETCSKLMERRDKNSDLLGVSDRWLEEFVESDYGMILGEVDFIRFKERHKLHVVSYDNIFTASIVWSVRRGFPLMDKFNFWTSRIIESGLIWKWMEDSAVTLDKYHFYQSGDGKTVALTLDQVFSVFLILIVGVSMSYVCFIGEIIFTKSQ</sequence>
<evidence type="ECO:0000256" key="1">
    <source>
        <dbReference type="ARBA" id="ARBA00004651"/>
    </source>
</evidence>
<dbReference type="GO" id="GO:0005886">
    <property type="term" value="C:plasma membrane"/>
    <property type="evidence" value="ECO:0007669"/>
    <property type="project" value="UniProtKB-SubCell"/>
</dbReference>
<feature type="chain" id="PRO_5041345908" evidence="9">
    <location>
        <begin position="20"/>
        <end position="562"/>
    </location>
</feature>
<dbReference type="Proteomes" id="UP001168821">
    <property type="component" value="Unassembled WGS sequence"/>
</dbReference>
<feature type="transmembrane region" description="Helical" evidence="8">
    <location>
        <begin position="351"/>
        <end position="368"/>
    </location>
</feature>
<evidence type="ECO:0000313" key="11">
    <source>
        <dbReference type="Proteomes" id="UP001168821"/>
    </source>
</evidence>
<dbReference type="SUPFAM" id="SSF53850">
    <property type="entry name" value="Periplasmic binding protein-like II"/>
    <property type="match status" value="1"/>
</dbReference>
<proteinExistence type="predicted"/>
<evidence type="ECO:0000256" key="4">
    <source>
        <dbReference type="ARBA" id="ARBA00022989"/>
    </source>
</evidence>
<feature type="transmembrane region" description="Helical" evidence="8">
    <location>
        <begin position="293"/>
        <end position="316"/>
    </location>
</feature>
<keyword evidence="2" id="KW-1003">Cell membrane</keyword>
<keyword evidence="9" id="KW-0732">Signal</keyword>
<comment type="subcellular location">
    <subcellularLocation>
        <location evidence="1">Cell membrane</location>
        <topology evidence="1">Multi-pass membrane protein</topology>
    </subcellularLocation>
</comment>
<evidence type="ECO:0000256" key="6">
    <source>
        <dbReference type="ARBA" id="ARBA00023170"/>
    </source>
</evidence>
<keyword evidence="3 8" id="KW-0812">Transmembrane</keyword>
<evidence type="ECO:0000256" key="9">
    <source>
        <dbReference type="SAM" id="SignalP"/>
    </source>
</evidence>
<comment type="caution">
    <text evidence="10">The sequence shown here is derived from an EMBL/GenBank/DDBJ whole genome shotgun (WGS) entry which is preliminary data.</text>
</comment>
<evidence type="ECO:0000256" key="2">
    <source>
        <dbReference type="ARBA" id="ARBA00022475"/>
    </source>
</evidence>
<evidence type="ECO:0000256" key="8">
    <source>
        <dbReference type="SAM" id="Phobius"/>
    </source>
</evidence>
<dbReference type="PANTHER" id="PTHR42643:SF38">
    <property type="entry name" value="IONOTROPIC RECEPTOR 100A"/>
    <property type="match status" value="1"/>
</dbReference>
<protein>
    <submittedName>
        <fullName evidence="10">Uncharacterized protein</fullName>
    </submittedName>
</protein>
<evidence type="ECO:0000256" key="3">
    <source>
        <dbReference type="ARBA" id="ARBA00022692"/>
    </source>
</evidence>